<dbReference type="InParanoid" id="A0A1E7FGU6"/>
<protein>
    <submittedName>
        <fullName evidence="3">Uncharacterized protein</fullName>
    </submittedName>
</protein>
<dbReference type="Proteomes" id="UP000095751">
    <property type="component" value="Unassembled WGS sequence"/>
</dbReference>
<feature type="chain" id="PRO_5009193112" evidence="2">
    <location>
        <begin position="21"/>
        <end position="256"/>
    </location>
</feature>
<proteinExistence type="predicted"/>
<feature type="compositionally biased region" description="Basic and acidic residues" evidence="1">
    <location>
        <begin position="141"/>
        <end position="150"/>
    </location>
</feature>
<keyword evidence="4" id="KW-1185">Reference proteome</keyword>
<feature type="compositionally biased region" description="Basic and acidic residues" evidence="1">
    <location>
        <begin position="171"/>
        <end position="181"/>
    </location>
</feature>
<feature type="compositionally biased region" description="Basic and acidic residues" evidence="1">
    <location>
        <begin position="224"/>
        <end position="246"/>
    </location>
</feature>
<feature type="signal peptide" evidence="2">
    <location>
        <begin position="1"/>
        <end position="20"/>
    </location>
</feature>
<feature type="non-terminal residue" evidence="3">
    <location>
        <position position="256"/>
    </location>
</feature>
<feature type="compositionally biased region" description="Acidic residues" evidence="1">
    <location>
        <begin position="77"/>
        <end position="91"/>
    </location>
</feature>
<feature type="compositionally biased region" description="Basic and acidic residues" evidence="1">
    <location>
        <begin position="64"/>
        <end position="74"/>
    </location>
</feature>
<sequence length="256" mass="28056">MKIILPSIVISVALTATTTAAYSTFGSTYVVTESSGVTATTMRYLKSGKDSRNVSKDSNISKLGKSDKQSRKFIIDPQDEIDDDDDDDDGIDILLPHFYMPPMSPSSHPVTLGTSSPTTSMTEQFHETLAPKSVKSKSTRKKDVGSEPKSMKSKSKSMKKETSSPTTSATEHFHKTLEPKSTRSKSTKKNDVDSKPKSMKSKSKSATKDEDEPKSLKSKSKSKLTKDDIEPRSKSKSVKSKDEKSENGLSKKSKKS</sequence>
<dbReference type="KEGG" id="fcy:FRACYDRAFT_268639"/>
<gene>
    <name evidence="3" type="ORF">FRACYDRAFT_268639</name>
</gene>
<dbReference type="AlphaFoldDB" id="A0A1E7FGU6"/>
<feature type="region of interest" description="Disordered" evidence="1">
    <location>
        <begin position="49"/>
        <end position="256"/>
    </location>
</feature>
<evidence type="ECO:0000256" key="1">
    <source>
        <dbReference type="SAM" id="MobiDB-lite"/>
    </source>
</evidence>
<evidence type="ECO:0000256" key="2">
    <source>
        <dbReference type="SAM" id="SignalP"/>
    </source>
</evidence>
<keyword evidence="2" id="KW-0732">Signal</keyword>
<feature type="compositionally biased region" description="Basic and acidic residues" evidence="1">
    <location>
        <begin position="206"/>
        <end position="215"/>
    </location>
</feature>
<evidence type="ECO:0000313" key="3">
    <source>
        <dbReference type="EMBL" id="OEU17255.1"/>
    </source>
</evidence>
<name>A0A1E7FGU6_9STRA</name>
<accession>A0A1E7FGU6</accession>
<reference evidence="3 4" key="1">
    <citation type="submission" date="2016-09" db="EMBL/GenBank/DDBJ databases">
        <title>Extensive genetic diversity and differential bi-allelic expression allows diatom success in the polar Southern Ocean.</title>
        <authorList>
            <consortium name="DOE Joint Genome Institute"/>
            <person name="Mock T."/>
            <person name="Otillar R.P."/>
            <person name="Strauss J."/>
            <person name="Dupont C."/>
            <person name="Frickenhaus S."/>
            <person name="Maumus F."/>
            <person name="Mcmullan M."/>
            <person name="Sanges R."/>
            <person name="Schmutz J."/>
            <person name="Toseland A."/>
            <person name="Valas R."/>
            <person name="Veluchamy A."/>
            <person name="Ward B.J."/>
            <person name="Allen A."/>
            <person name="Barry K."/>
            <person name="Falciatore A."/>
            <person name="Ferrante M."/>
            <person name="Fortunato A.E."/>
            <person name="Gloeckner G."/>
            <person name="Gruber A."/>
            <person name="Hipkin R."/>
            <person name="Janech M."/>
            <person name="Kroth P."/>
            <person name="Leese F."/>
            <person name="Lindquist E."/>
            <person name="Lyon B.R."/>
            <person name="Martin J."/>
            <person name="Mayer C."/>
            <person name="Parker M."/>
            <person name="Quesneville H."/>
            <person name="Raymond J."/>
            <person name="Uhlig C."/>
            <person name="Valentin K.U."/>
            <person name="Worden A.Z."/>
            <person name="Armbrust E.V."/>
            <person name="Bowler C."/>
            <person name="Green B."/>
            <person name="Moulton V."/>
            <person name="Van Oosterhout C."/>
            <person name="Grigoriev I."/>
        </authorList>
    </citation>
    <scope>NUCLEOTIDE SEQUENCE [LARGE SCALE GENOMIC DNA]</scope>
    <source>
        <strain evidence="3 4">CCMP1102</strain>
    </source>
</reference>
<organism evidence="3 4">
    <name type="scientific">Fragilariopsis cylindrus CCMP1102</name>
    <dbReference type="NCBI Taxonomy" id="635003"/>
    <lineage>
        <taxon>Eukaryota</taxon>
        <taxon>Sar</taxon>
        <taxon>Stramenopiles</taxon>
        <taxon>Ochrophyta</taxon>
        <taxon>Bacillariophyta</taxon>
        <taxon>Bacillariophyceae</taxon>
        <taxon>Bacillariophycidae</taxon>
        <taxon>Bacillariales</taxon>
        <taxon>Bacillariaceae</taxon>
        <taxon>Fragilariopsis</taxon>
    </lineage>
</organism>
<dbReference type="EMBL" id="KV784357">
    <property type="protein sequence ID" value="OEU17255.1"/>
    <property type="molecule type" value="Genomic_DNA"/>
</dbReference>
<evidence type="ECO:0000313" key="4">
    <source>
        <dbReference type="Proteomes" id="UP000095751"/>
    </source>
</evidence>
<feature type="compositionally biased region" description="Polar residues" evidence="1">
    <location>
        <begin position="105"/>
        <end position="123"/>
    </location>
</feature>